<keyword evidence="10" id="KW-0448">Lipopolysaccharide biosynthesis</keyword>
<comment type="subcellular location">
    <subcellularLocation>
        <location evidence="10">Cell membrane</location>
    </subcellularLocation>
</comment>
<comment type="caution">
    <text evidence="12">The sequence shown here is derived from an EMBL/GenBank/DDBJ whole genome shotgun (WGS) entry which is preliminary data.</text>
</comment>
<dbReference type="RefSeq" id="WP_119001003.1">
    <property type="nucleotide sequence ID" value="NZ_QWGP01000026.1"/>
</dbReference>
<evidence type="ECO:0000256" key="6">
    <source>
        <dbReference type="ARBA" id="ARBA00031445"/>
    </source>
</evidence>
<evidence type="ECO:0000256" key="9">
    <source>
        <dbReference type="PIRSR" id="PIRSR639901-2"/>
    </source>
</evidence>
<feature type="active site" description="Proton acceptor" evidence="8">
    <location>
        <position position="56"/>
    </location>
</feature>
<dbReference type="GO" id="GO:0009245">
    <property type="term" value="P:lipid A biosynthetic process"/>
    <property type="evidence" value="ECO:0007669"/>
    <property type="project" value="TreeGrafter"/>
</dbReference>
<dbReference type="PANTHER" id="PTHR42755:SF1">
    <property type="entry name" value="3-DEOXY-D-MANNO-OCTULOSONIC ACID TRANSFERASE, MITOCHONDRIAL-RELATED"/>
    <property type="match status" value="1"/>
</dbReference>
<dbReference type="GO" id="GO:0043842">
    <property type="term" value="F:Kdo transferase activity"/>
    <property type="evidence" value="ECO:0007669"/>
    <property type="project" value="UniProtKB-EC"/>
</dbReference>
<evidence type="ECO:0000256" key="8">
    <source>
        <dbReference type="PIRSR" id="PIRSR639901-1"/>
    </source>
</evidence>
<evidence type="ECO:0000256" key="3">
    <source>
        <dbReference type="ARBA" id="ARBA00012621"/>
    </source>
</evidence>
<dbReference type="Proteomes" id="UP000266305">
    <property type="component" value="Unassembled WGS sequence"/>
</dbReference>
<comment type="function">
    <text evidence="1 10">Involved in lipopolysaccharide (LPS) biosynthesis. Catalyzes the transfer of 3-deoxy-D-manno-octulosonate (Kdo) residue(s) from CMP-Kdo to lipid IV(A), the tetraacyldisaccharide-1,4'-bisphosphate precursor of lipid A.</text>
</comment>
<comment type="similarity">
    <text evidence="10">Belongs to the glycosyltransferase group 1 family.</text>
</comment>
<evidence type="ECO:0000313" key="13">
    <source>
        <dbReference type="Proteomes" id="UP000266305"/>
    </source>
</evidence>
<keyword evidence="10" id="KW-0472">Membrane</keyword>
<sequence>MTLYRLLLLLLLPGLVLGVLLRRLRGRGVAHELRERLALDAGTGRPIWLHGASNGEITSARWLLEELLARDPSANLLVTCNNPTARTMVRSWGLPRTEARLAPWDSPGAVHRFLTHWQPQALLLLENELWPERLAGCAARGIPVLAIGARLSESSARRWGRVAPGLLRRMLGAIGWLSAQDAASERRFVAAGLSPERLGPRLLLKAGVRPALPATPPFPAPPRARCLLAASTHEGEETAVLRAFRSARDLFDLLVIAPRHPQRGPEVLALARTEGVEARLRSRGDTPDAPVYVADTLGEMGLWYGLCGATFIGGTLAPRGGHTPFEPMEAGSALVHGPSIHNFAEVFAALDAAGAALPVGSAEDLGAALARLTPERQQALIAAAHAQPRATDPTPILAALDRLTRPA</sequence>
<evidence type="ECO:0000256" key="5">
    <source>
        <dbReference type="ARBA" id="ARBA00022679"/>
    </source>
</evidence>
<keyword evidence="5 10" id="KW-0808">Transferase</keyword>
<dbReference type="EC" id="2.4.99.12" evidence="3 10"/>
<protein>
    <recommendedName>
        <fullName evidence="4 10">3-deoxy-D-manno-octulosonic acid transferase</fullName>
        <shortName evidence="10">Kdo transferase</shortName>
        <ecNumber evidence="3 10">2.4.99.12</ecNumber>
    </recommendedName>
    <alternativeName>
        <fullName evidence="6 10">Lipid IV(A) 3-deoxy-D-manno-octulosonic acid transferase</fullName>
    </alternativeName>
</protein>
<evidence type="ECO:0000256" key="2">
    <source>
        <dbReference type="ARBA" id="ARBA00004713"/>
    </source>
</evidence>
<dbReference type="InterPro" id="IPR007507">
    <property type="entry name" value="Glycos_transf_N"/>
</dbReference>
<feature type="site" description="Transition state stabilizer" evidence="9">
    <location>
        <position position="205"/>
    </location>
</feature>
<dbReference type="Pfam" id="PF04413">
    <property type="entry name" value="Glycos_transf_N"/>
    <property type="match status" value="1"/>
</dbReference>
<evidence type="ECO:0000256" key="10">
    <source>
        <dbReference type="RuleBase" id="RU365103"/>
    </source>
</evidence>
<keyword evidence="10" id="KW-1003">Cell membrane</keyword>
<dbReference type="InterPro" id="IPR038107">
    <property type="entry name" value="Glycos_transf_N_sf"/>
</dbReference>
<evidence type="ECO:0000256" key="1">
    <source>
        <dbReference type="ARBA" id="ARBA00003394"/>
    </source>
</evidence>
<dbReference type="EMBL" id="QWGP01000026">
    <property type="protein sequence ID" value="RHZ92176.1"/>
    <property type="molecule type" value="Genomic_DNA"/>
</dbReference>
<dbReference type="Gene3D" id="3.40.50.11720">
    <property type="entry name" value="3-Deoxy-D-manno-octulosonic-acid transferase, N-terminal domain"/>
    <property type="match status" value="1"/>
</dbReference>
<organism evidence="12 13">
    <name type="scientific">Cereibacter sphaeroides</name>
    <name type="common">Rhodobacter sphaeroides</name>
    <dbReference type="NCBI Taxonomy" id="1063"/>
    <lineage>
        <taxon>Bacteria</taxon>
        <taxon>Pseudomonadati</taxon>
        <taxon>Pseudomonadota</taxon>
        <taxon>Alphaproteobacteria</taxon>
        <taxon>Rhodobacterales</taxon>
        <taxon>Paracoccaceae</taxon>
        <taxon>Cereibacter</taxon>
    </lineage>
</organism>
<evidence type="ECO:0000259" key="11">
    <source>
        <dbReference type="Pfam" id="PF04413"/>
    </source>
</evidence>
<name>A0AAX1UGX9_CERSP</name>
<evidence type="ECO:0000256" key="7">
    <source>
        <dbReference type="ARBA" id="ARBA00049183"/>
    </source>
</evidence>
<proteinExistence type="inferred from homology"/>
<evidence type="ECO:0000256" key="4">
    <source>
        <dbReference type="ARBA" id="ARBA00019077"/>
    </source>
</evidence>
<reference evidence="12 13" key="1">
    <citation type="submission" date="2018-08" db="EMBL/GenBank/DDBJ databases">
        <title>Draft genome sequence of Rhodobacter sphaeroides FY.</title>
        <authorList>
            <person name="Rayyan A."/>
            <person name="Meyer T.E."/>
            <person name="Kyndt J.A."/>
        </authorList>
    </citation>
    <scope>NUCLEOTIDE SEQUENCE [LARGE SCALE GENOMIC DNA]</scope>
    <source>
        <strain evidence="12 13">FY</strain>
    </source>
</reference>
<dbReference type="PANTHER" id="PTHR42755">
    <property type="entry name" value="3-DEOXY-MANNO-OCTULOSONATE CYTIDYLYLTRANSFERASE"/>
    <property type="match status" value="1"/>
</dbReference>
<comment type="catalytic activity">
    <reaction evidence="7 10">
        <text>lipid IVA (E. coli) + CMP-3-deoxy-beta-D-manno-octulosonate = alpha-Kdo-(2-&gt;6)-lipid IVA (E. coli) + CMP + H(+)</text>
        <dbReference type="Rhea" id="RHEA:28066"/>
        <dbReference type="ChEBI" id="CHEBI:15378"/>
        <dbReference type="ChEBI" id="CHEBI:58603"/>
        <dbReference type="ChEBI" id="CHEBI:60364"/>
        <dbReference type="ChEBI" id="CHEBI:60377"/>
        <dbReference type="ChEBI" id="CHEBI:85987"/>
        <dbReference type="EC" id="2.4.99.12"/>
    </reaction>
</comment>
<comment type="pathway">
    <text evidence="2 10">Bacterial outer membrane biogenesis; LPS core biosynthesis.</text>
</comment>
<accession>A0AAX1UGX9</accession>
<dbReference type="Gene3D" id="3.40.50.2000">
    <property type="entry name" value="Glycogen Phosphorylase B"/>
    <property type="match status" value="1"/>
</dbReference>
<dbReference type="AlphaFoldDB" id="A0AAX1UGX9"/>
<dbReference type="GO" id="GO:0005886">
    <property type="term" value="C:plasma membrane"/>
    <property type="evidence" value="ECO:0007669"/>
    <property type="project" value="UniProtKB-SubCell"/>
</dbReference>
<evidence type="ECO:0000313" key="12">
    <source>
        <dbReference type="EMBL" id="RHZ92176.1"/>
    </source>
</evidence>
<feature type="domain" description="3-deoxy-D-manno-octulosonic-acid transferase N-terminal" evidence="11">
    <location>
        <begin position="32"/>
        <end position="198"/>
    </location>
</feature>
<dbReference type="GO" id="GO:0009244">
    <property type="term" value="P:lipopolysaccharide core region biosynthetic process"/>
    <property type="evidence" value="ECO:0007669"/>
    <property type="project" value="UniProtKB-UniRule"/>
</dbReference>
<gene>
    <name evidence="12" type="ORF">D1114_18290</name>
</gene>
<dbReference type="InterPro" id="IPR039901">
    <property type="entry name" value="Kdotransferase"/>
</dbReference>
<feature type="site" description="Transition state stabilizer" evidence="9">
    <location>
        <position position="126"/>
    </location>
</feature>